<evidence type="ECO:0000259" key="1">
    <source>
        <dbReference type="Pfam" id="PF12697"/>
    </source>
</evidence>
<dbReference type="EMBL" id="CAUYUJ010015658">
    <property type="protein sequence ID" value="CAK0856661.1"/>
    <property type="molecule type" value="Genomic_DNA"/>
</dbReference>
<organism evidence="2 3">
    <name type="scientific">Prorocentrum cordatum</name>
    <dbReference type="NCBI Taxonomy" id="2364126"/>
    <lineage>
        <taxon>Eukaryota</taxon>
        <taxon>Sar</taxon>
        <taxon>Alveolata</taxon>
        <taxon>Dinophyceae</taxon>
        <taxon>Prorocentrales</taxon>
        <taxon>Prorocentraceae</taxon>
        <taxon>Prorocentrum</taxon>
    </lineage>
</organism>
<protein>
    <recommendedName>
        <fullName evidence="1">AB hydrolase-1 domain-containing protein</fullName>
    </recommendedName>
</protein>
<dbReference type="SUPFAM" id="SSF53474">
    <property type="entry name" value="alpha/beta-Hydrolases"/>
    <property type="match status" value="1"/>
</dbReference>
<accession>A0ABN9UD15</accession>
<proteinExistence type="predicted"/>
<comment type="caution">
    <text evidence="2">The sequence shown here is derived from an EMBL/GenBank/DDBJ whole genome shotgun (WGS) entry which is preliminary data.</text>
</comment>
<name>A0ABN9UD15_9DINO</name>
<dbReference type="PANTHER" id="PTHR42886:SF42">
    <property type="entry name" value="ALPHA_BETA-HYDROLASES SUPERFAMILY PROTEIN"/>
    <property type="match status" value="1"/>
</dbReference>
<dbReference type="Proteomes" id="UP001189429">
    <property type="component" value="Unassembled WGS sequence"/>
</dbReference>
<dbReference type="PANTHER" id="PTHR42886">
    <property type="entry name" value="RE40534P-RELATED"/>
    <property type="match status" value="1"/>
</dbReference>
<dbReference type="Gene3D" id="3.40.50.1820">
    <property type="entry name" value="alpha/beta hydrolase"/>
    <property type="match status" value="1"/>
</dbReference>
<sequence>MQQAPLPSRRAVLLAPPRHAAWCWDVHFLDYFRARGFDAYALSLRGHGGSGQGGVEDGTVEMHAGDVAAFVEHVHRESGRPVVLVGHSFGGLFVQSAASRLVAAGSAALAGAVLLSSVPPSGNAELGKRYFQRDFVLGARLTWAMVTRAFERDLELSRLMFFGQGMPLEQVGRYTDRMGEGCPPGARLLDLRRLSGSLPVEAVPPGKLPVMVAGGDADVIVDREALEETARAHGVEAVILEGVAHDAMLDLKWEDTANAIADWIERKT</sequence>
<reference evidence="2" key="1">
    <citation type="submission" date="2023-10" db="EMBL/GenBank/DDBJ databases">
        <authorList>
            <person name="Chen Y."/>
            <person name="Shah S."/>
            <person name="Dougan E. K."/>
            <person name="Thang M."/>
            <person name="Chan C."/>
        </authorList>
    </citation>
    <scope>NUCLEOTIDE SEQUENCE [LARGE SCALE GENOMIC DNA]</scope>
</reference>
<keyword evidence="3" id="KW-1185">Reference proteome</keyword>
<evidence type="ECO:0000313" key="2">
    <source>
        <dbReference type="EMBL" id="CAK0856661.1"/>
    </source>
</evidence>
<gene>
    <name evidence="2" type="ORF">PCOR1329_LOCUS46999</name>
</gene>
<feature type="domain" description="AB hydrolase-1" evidence="1">
    <location>
        <begin position="19"/>
        <end position="250"/>
    </location>
</feature>
<dbReference type="InterPro" id="IPR029058">
    <property type="entry name" value="AB_hydrolase_fold"/>
</dbReference>
<dbReference type="Pfam" id="PF12697">
    <property type="entry name" value="Abhydrolase_6"/>
    <property type="match status" value="1"/>
</dbReference>
<evidence type="ECO:0000313" key="3">
    <source>
        <dbReference type="Proteomes" id="UP001189429"/>
    </source>
</evidence>
<dbReference type="InterPro" id="IPR000073">
    <property type="entry name" value="AB_hydrolase_1"/>
</dbReference>